<dbReference type="InterPro" id="IPR011079">
    <property type="entry name" value="Ala_racemase_C"/>
</dbReference>
<dbReference type="CDD" id="cd00430">
    <property type="entry name" value="PLPDE_III_AR"/>
    <property type="match status" value="1"/>
</dbReference>
<evidence type="ECO:0000313" key="5">
    <source>
        <dbReference type="EMBL" id="GER94171.1"/>
    </source>
</evidence>
<dbReference type="GO" id="GO:0030170">
    <property type="term" value="F:pyridoxal phosphate binding"/>
    <property type="evidence" value="ECO:0007669"/>
    <property type="project" value="TreeGrafter"/>
</dbReference>
<sequence length="381" mass="41665">MNRGAIAEIDLNAVSNNLRIVKKLSNNSPVIAVVKANAYGHGAVEISKRLLSGGVEYLAVAFTGEAKELRNAGITSPILVLFDADIDDVFRYNLIPVIYDRKKATLLSRESERNNRSVEVHIKIDTGMGRLGFAENAVKEIIEIANLKGITIGGIMSHFSEADLMDASFAKVQVNRFNFIKTELLNNGLNVHLFHMANSAAVMTLPESHFDAVRPGLMLYGYSPITSAMDSPTGYQVSDYYLPATGHLLQPVMTVKTKILSLRRLPSGTPISYGRTFITKRSSLIGVVSIGYADGFSRRFSNNAELLVAGRRVPVVGRVCMDLAMIDLTGIEHVDEGDDAVIIGRQGNEFIDAAELARRADTIPYEILTSLGNMAKKIYNN</sequence>
<accession>A0A5J4L5N7</accession>
<keyword evidence="3" id="KW-0413">Isomerase</keyword>
<dbReference type="FunFam" id="3.20.20.10:FF:000002">
    <property type="entry name" value="Alanine racemase"/>
    <property type="match status" value="1"/>
</dbReference>
<name>A0A5J4L5N7_9ZZZZ</name>
<keyword evidence="2" id="KW-0663">Pyridoxal phosphate</keyword>
<gene>
    <name evidence="5" type="ORF">A45J_1930</name>
</gene>
<proteinExistence type="inferred from homology"/>
<organism evidence="5">
    <name type="scientific">hot springs metagenome</name>
    <dbReference type="NCBI Taxonomy" id="433727"/>
    <lineage>
        <taxon>unclassified sequences</taxon>
        <taxon>metagenomes</taxon>
        <taxon>ecological metagenomes</taxon>
    </lineage>
</organism>
<dbReference type="GO" id="GO:0008784">
    <property type="term" value="F:alanine racemase activity"/>
    <property type="evidence" value="ECO:0007669"/>
    <property type="project" value="InterPro"/>
</dbReference>
<dbReference type="GO" id="GO:0005829">
    <property type="term" value="C:cytosol"/>
    <property type="evidence" value="ECO:0007669"/>
    <property type="project" value="TreeGrafter"/>
</dbReference>
<dbReference type="EMBL" id="BLAB01000001">
    <property type="protein sequence ID" value="GER94171.1"/>
    <property type="molecule type" value="Genomic_DNA"/>
</dbReference>
<dbReference type="InterPro" id="IPR029066">
    <property type="entry name" value="PLP-binding_barrel"/>
</dbReference>
<reference evidence="5" key="1">
    <citation type="submission" date="2019-10" db="EMBL/GenBank/DDBJ databases">
        <title>Metagenomic sequencing of thiosulfate-disproportionating enrichment culture.</title>
        <authorList>
            <person name="Umezawa K."/>
            <person name="Kojima H."/>
            <person name="Fukui M."/>
        </authorList>
    </citation>
    <scope>NUCLEOTIDE SEQUENCE</scope>
    <source>
        <strain evidence="5">45J</strain>
    </source>
</reference>
<dbReference type="HAMAP" id="MF_01201">
    <property type="entry name" value="Ala_racemase"/>
    <property type="match status" value="1"/>
</dbReference>
<evidence type="ECO:0000256" key="2">
    <source>
        <dbReference type="ARBA" id="ARBA00022898"/>
    </source>
</evidence>
<evidence type="ECO:0000259" key="4">
    <source>
        <dbReference type="SMART" id="SM01005"/>
    </source>
</evidence>
<dbReference type="SUPFAM" id="SSF50621">
    <property type="entry name" value="Alanine racemase C-terminal domain-like"/>
    <property type="match status" value="1"/>
</dbReference>
<evidence type="ECO:0000256" key="3">
    <source>
        <dbReference type="ARBA" id="ARBA00023235"/>
    </source>
</evidence>
<dbReference type="InterPro" id="IPR009006">
    <property type="entry name" value="Ala_racemase/Decarboxylase_C"/>
</dbReference>
<comment type="cofactor">
    <cofactor evidence="1">
        <name>pyridoxal 5'-phosphate</name>
        <dbReference type="ChEBI" id="CHEBI:597326"/>
    </cofactor>
</comment>
<dbReference type="Pfam" id="PF00842">
    <property type="entry name" value="Ala_racemase_C"/>
    <property type="match status" value="1"/>
</dbReference>
<dbReference type="GO" id="GO:0030632">
    <property type="term" value="P:D-alanine biosynthetic process"/>
    <property type="evidence" value="ECO:0007669"/>
    <property type="project" value="TreeGrafter"/>
</dbReference>
<dbReference type="Gene3D" id="3.20.20.10">
    <property type="entry name" value="Alanine racemase"/>
    <property type="match status" value="1"/>
</dbReference>
<dbReference type="PANTHER" id="PTHR30511">
    <property type="entry name" value="ALANINE RACEMASE"/>
    <property type="match status" value="1"/>
</dbReference>
<dbReference type="PANTHER" id="PTHR30511:SF0">
    <property type="entry name" value="ALANINE RACEMASE, CATABOLIC-RELATED"/>
    <property type="match status" value="1"/>
</dbReference>
<dbReference type="AlphaFoldDB" id="A0A5J4L5N7"/>
<dbReference type="NCBIfam" id="TIGR00492">
    <property type="entry name" value="alr"/>
    <property type="match status" value="1"/>
</dbReference>
<dbReference type="SUPFAM" id="SSF51419">
    <property type="entry name" value="PLP-binding barrel"/>
    <property type="match status" value="1"/>
</dbReference>
<dbReference type="Pfam" id="PF01168">
    <property type="entry name" value="Ala_racemase_N"/>
    <property type="match status" value="1"/>
</dbReference>
<dbReference type="PRINTS" id="PR00992">
    <property type="entry name" value="ALARACEMASE"/>
</dbReference>
<dbReference type="InterPro" id="IPR020622">
    <property type="entry name" value="Ala_racemase_pyridoxalP-BS"/>
</dbReference>
<protein>
    <submittedName>
        <fullName evidence="5">Alanine racemase</fullName>
    </submittedName>
</protein>
<feature type="domain" description="Alanine racemase C-terminal" evidence="4">
    <location>
        <begin position="252"/>
        <end position="380"/>
    </location>
</feature>
<comment type="caution">
    <text evidence="5">The sequence shown here is derived from an EMBL/GenBank/DDBJ whole genome shotgun (WGS) entry which is preliminary data.</text>
</comment>
<dbReference type="InterPro" id="IPR000821">
    <property type="entry name" value="Ala_racemase"/>
</dbReference>
<dbReference type="PROSITE" id="PS00395">
    <property type="entry name" value="ALANINE_RACEMASE"/>
    <property type="match status" value="1"/>
</dbReference>
<evidence type="ECO:0000256" key="1">
    <source>
        <dbReference type="ARBA" id="ARBA00001933"/>
    </source>
</evidence>
<dbReference type="Gene3D" id="2.40.37.10">
    <property type="entry name" value="Lyase, Ornithine Decarboxylase, Chain A, domain 1"/>
    <property type="match status" value="1"/>
</dbReference>
<dbReference type="SMART" id="SM01005">
    <property type="entry name" value="Ala_racemase_C"/>
    <property type="match status" value="1"/>
</dbReference>
<dbReference type="InterPro" id="IPR001608">
    <property type="entry name" value="Ala_racemase_N"/>
</dbReference>